<feature type="domain" description="Arabidopsis retrotransposon Orf1 C-terminal" evidence="1">
    <location>
        <begin position="16"/>
        <end position="121"/>
    </location>
</feature>
<reference evidence="2 3" key="1">
    <citation type="journal article" date="2022" name="Nat. Genet.">
        <title>Improved pea reference genome and pan-genome highlight genomic features and evolutionary characteristics.</title>
        <authorList>
            <person name="Yang T."/>
            <person name="Liu R."/>
            <person name="Luo Y."/>
            <person name="Hu S."/>
            <person name="Wang D."/>
            <person name="Wang C."/>
            <person name="Pandey M.K."/>
            <person name="Ge S."/>
            <person name="Xu Q."/>
            <person name="Li N."/>
            <person name="Li G."/>
            <person name="Huang Y."/>
            <person name="Saxena R.K."/>
            <person name="Ji Y."/>
            <person name="Li M."/>
            <person name="Yan X."/>
            <person name="He Y."/>
            <person name="Liu Y."/>
            <person name="Wang X."/>
            <person name="Xiang C."/>
            <person name="Varshney R.K."/>
            <person name="Ding H."/>
            <person name="Gao S."/>
            <person name="Zong X."/>
        </authorList>
    </citation>
    <scope>NUCLEOTIDE SEQUENCE [LARGE SCALE GENOMIC DNA]</scope>
    <source>
        <strain evidence="2 3">cv. Zhongwan 6</strain>
    </source>
</reference>
<sequence length="222" mass="26364">MGITFVEGVVGENQRSSYHKLFKRNLLAIRYPDNATLRDLGIFDSVNWMLNNLDMSYFCSLTSPTYIRITYEFLSSFRYVTPVGGSRTIYTIYFRMFNRDYTFSQDHMANIFSFPHGDEYTFQAPLEREWESNALDFWRDECMEQDAPHTRTHAHTTHAFSNSFASTSSGYQPHEEYDYTTMRITLDDILSELRHQNDIYMDCYVLLRTIQRQQEEMRVTIN</sequence>
<keyword evidence="3" id="KW-1185">Reference proteome</keyword>
<accession>A0A9D4WS21</accession>
<dbReference type="Proteomes" id="UP001058974">
    <property type="component" value="Chromosome 5"/>
</dbReference>
<dbReference type="EMBL" id="JAMSHJ010000005">
    <property type="protein sequence ID" value="KAI5406548.1"/>
    <property type="molecule type" value="Genomic_DNA"/>
</dbReference>
<dbReference type="InterPro" id="IPR004312">
    <property type="entry name" value="ATHILA_Orf1_C"/>
</dbReference>
<evidence type="ECO:0000313" key="3">
    <source>
        <dbReference type="Proteomes" id="UP001058974"/>
    </source>
</evidence>
<dbReference type="AlphaFoldDB" id="A0A9D4WS21"/>
<dbReference type="Gramene" id="Psat05G0303900-T1">
    <property type="protein sequence ID" value="KAI5406548.1"/>
    <property type="gene ID" value="KIW84_053039"/>
</dbReference>
<protein>
    <recommendedName>
        <fullName evidence="1">Arabidopsis retrotransposon Orf1 C-terminal domain-containing protein</fullName>
    </recommendedName>
</protein>
<comment type="caution">
    <text evidence="2">The sequence shown here is derived from an EMBL/GenBank/DDBJ whole genome shotgun (WGS) entry which is preliminary data.</text>
</comment>
<evidence type="ECO:0000313" key="2">
    <source>
        <dbReference type="EMBL" id="KAI5406548.1"/>
    </source>
</evidence>
<gene>
    <name evidence="2" type="ORF">KIW84_053039</name>
</gene>
<evidence type="ECO:0000259" key="1">
    <source>
        <dbReference type="Pfam" id="PF03078"/>
    </source>
</evidence>
<dbReference type="Pfam" id="PF03078">
    <property type="entry name" value="ATHILA"/>
    <property type="match status" value="1"/>
</dbReference>
<name>A0A9D4WS21_PEA</name>
<proteinExistence type="predicted"/>
<organism evidence="2 3">
    <name type="scientific">Pisum sativum</name>
    <name type="common">Garden pea</name>
    <name type="synonym">Lathyrus oleraceus</name>
    <dbReference type="NCBI Taxonomy" id="3888"/>
    <lineage>
        <taxon>Eukaryota</taxon>
        <taxon>Viridiplantae</taxon>
        <taxon>Streptophyta</taxon>
        <taxon>Embryophyta</taxon>
        <taxon>Tracheophyta</taxon>
        <taxon>Spermatophyta</taxon>
        <taxon>Magnoliopsida</taxon>
        <taxon>eudicotyledons</taxon>
        <taxon>Gunneridae</taxon>
        <taxon>Pentapetalae</taxon>
        <taxon>rosids</taxon>
        <taxon>fabids</taxon>
        <taxon>Fabales</taxon>
        <taxon>Fabaceae</taxon>
        <taxon>Papilionoideae</taxon>
        <taxon>50 kb inversion clade</taxon>
        <taxon>NPAAA clade</taxon>
        <taxon>Hologalegina</taxon>
        <taxon>IRL clade</taxon>
        <taxon>Fabeae</taxon>
        <taxon>Lathyrus</taxon>
    </lineage>
</organism>